<evidence type="ECO:0000256" key="1">
    <source>
        <dbReference type="ARBA" id="ARBA00004496"/>
    </source>
</evidence>
<dbReference type="PROSITE" id="PS00870">
    <property type="entry name" value="CLPAB_1"/>
    <property type="match status" value="1"/>
</dbReference>
<reference evidence="13 14" key="1">
    <citation type="submission" date="2018-02" db="EMBL/GenBank/DDBJ databases">
        <title>Complete genome sequencing of Faecalibacterium prausnitzii strains isolated from the human gut.</title>
        <authorList>
            <person name="Fitzgerald B.C."/>
            <person name="Shkoporov A.N."/>
            <person name="Ross P.R."/>
            <person name="Hill C."/>
        </authorList>
    </citation>
    <scope>NUCLEOTIDE SEQUENCE [LARGE SCALE GENOMIC DNA]</scope>
    <source>
        <strain evidence="13 14">APC942/31-1</strain>
    </source>
</reference>
<dbReference type="Pfam" id="PF02861">
    <property type="entry name" value="Clp_N"/>
    <property type="match status" value="1"/>
</dbReference>
<dbReference type="InterPro" id="IPR017730">
    <property type="entry name" value="Chaperonin_ClpB"/>
</dbReference>
<comment type="caution">
    <text evidence="13">The sequence shown here is derived from an EMBL/GenBank/DDBJ whole genome shotgun (WGS) entry which is preliminary data.</text>
</comment>
<accession>A0A367FZT3</accession>
<dbReference type="GO" id="GO:0016887">
    <property type="term" value="F:ATP hydrolysis activity"/>
    <property type="evidence" value="ECO:0007669"/>
    <property type="project" value="InterPro"/>
</dbReference>
<sequence length="860" mass="96953">MNISKFTQKSVQAVQDLEKIAYEYGNQEIEEEHLLYALLTQEDSLILKLIEKMEIQKEYFIDTVKRALDARVKVSGGELRFGQYLNKALVSAEDEAKAMGDEYVSVEHLFLSMLKNPSPSMKKLFNEFGITRERFLQALSTVRGNQRVVSDNPEATYDTLNKYGEDLVEKAKNQKLDPVIGRDMEIRNIIRILSRKTKNNPVLIGEPGVGKTAAIEGLAQRIVAGDVPEGLKNKKIFALDMGALVAGAKYRGEFEERLKAVLEEVKKSEGQIILFIDELHLIVGAGKTDGAMDAGNMLKPMLARGELHCIGATTLDEYRQYIEKDAALARRFQPVMVNEPTVEDTISILRGLKERYEVFHGVKITDSALVAAATLSHRYITDRFLPDKAIDLVDEACALIKTELDSMPTELDEQRRKIMQLEIEESALKKETDNLSKERLADLQKELAELRDTFNTQKAQWDNEKHSVEKLQKLREQIEDINKQIQKAKQNYDLEKAAELQYGELPKLQQQLEVEEKQVKESDRSLVHEAVTDDEIARIISRWTGIPVTKLTEGERTKLLGLEDELHKRVVGQDEGVRLVTDAILRSKAGIKDPTKPIGSFLFLGPTGVGKTELAKTLAATLFDDEQNMVRIDMSEYMEKYSVSRLIGAPPGYVGYEEGGQLTEAVRRKPYSVVLFDEIEKAHPDVFNVLLQVLDDGRITDSQGRTVDFKNTILIMTSNIGSPYLLDGIDEKGDIKPEAQEQVMNDLRGHFRPEFLNRLDEIIMFKPLTKDNVGKIVDLMVKELSDRLADQELSLELTDAAKQMVVDNGYDPVYGARPLKRYLQNYVETLTAKKILSGDVHAGDTIVLDVKDGAFTVSTK</sequence>
<evidence type="ECO:0000256" key="2">
    <source>
        <dbReference type="ARBA" id="ARBA00008675"/>
    </source>
</evidence>
<evidence type="ECO:0000256" key="5">
    <source>
        <dbReference type="ARBA" id="ARBA00022840"/>
    </source>
</evidence>
<evidence type="ECO:0000256" key="10">
    <source>
        <dbReference type="RuleBase" id="RU004432"/>
    </source>
</evidence>
<organism evidence="13 14">
    <name type="scientific">Blautia obeum</name>
    <dbReference type="NCBI Taxonomy" id="40520"/>
    <lineage>
        <taxon>Bacteria</taxon>
        <taxon>Bacillati</taxon>
        <taxon>Bacillota</taxon>
        <taxon>Clostridia</taxon>
        <taxon>Lachnospirales</taxon>
        <taxon>Lachnospiraceae</taxon>
        <taxon>Blautia</taxon>
    </lineage>
</organism>
<comment type="subunit">
    <text evidence="8">Homohexamer. The oligomerization is ATP-dependent.</text>
</comment>
<dbReference type="InterPro" id="IPR041546">
    <property type="entry name" value="ClpA/ClpB_AAA_lid"/>
</dbReference>
<dbReference type="InterPro" id="IPR004176">
    <property type="entry name" value="Clp_R_N"/>
</dbReference>
<comment type="subunit">
    <text evidence="11">Homohexamer; The oligomerization is ATP-dependent.</text>
</comment>
<dbReference type="SUPFAM" id="SSF52540">
    <property type="entry name" value="P-loop containing nucleoside triphosphate hydrolases"/>
    <property type="match status" value="2"/>
</dbReference>
<evidence type="ECO:0000313" key="13">
    <source>
        <dbReference type="EMBL" id="RCH43860.1"/>
    </source>
</evidence>
<protein>
    <recommendedName>
        <fullName evidence="11">Chaperone protein ClpB</fullName>
    </recommendedName>
</protein>
<dbReference type="Pfam" id="PF10431">
    <property type="entry name" value="ClpB_D2-small"/>
    <property type="match status" value="1"/>
</dbReference>
<dbReference type="SMART" id="SM00382">
    <property type="entry name" value="AAA"/>
    <property type="match status" value="2"/>
</dbReference>
<name>A0A367FZT3_9FIRM</name>
<proteinExistence type="inferred from homology"/>
<dbReference type="InterPro" id="IPR028299">
    <property type="entry name" value="ClpA/B_CS2"/>
</dbReference>
<comment type="function">
    <text evidence="11">Part of a stress-induced multi-chaperone system, it is involved in the recovery of the cell from heat-induced damage, in cooperation with DnaK, DnaJ and GrpE.</text>
</comment>
<dbReference type="FunFam" id="3.40.50.300:FF:000010">
    <property type="entry name" value="Chaperone clpB 1, putative"/>
    <property type="match status" value="1"/>
</dbReference>
<evidence type="ECO:0000256" key="8">
    <source>
        <dbReference type="ARBA" id="ARBA00026057"/>
    </source>
</evidence>
<dbReference type="InterPro" id="IPR018368">
    <property type="entry name" value="ClpA/B_CS1"/>
</dbReference>
<keyword evidence="5 10" id="KW-0067">ATP-binding</keyword>
<keyword evidence="7 10" id="KW-0143">Chaperone</keyword>
<dbReference type="RefSeq" id="WP_015527234.1">
    <property type="nucleotide sequence ID" value="NZ_PSQG01000011.1"/>
</dbReference>
<dbReference type="PROSITE" id="PS51903">
    <property type="entry name" value="CLP_R"/>
    <property type="match status" value="1"/>
</dbReference>
<comment type="similarity">
    <text evidence="2 10">Belongs to the ClpA/ClpB family.</text>
</comment>
<dbReference type="PROSITE" id="PS00871">
    <property type="entry name" value="CLPAB_2"/>
    <property type="match status" value="1"/>
</dbReference>
<keyword evidence="11" id="KW-0346">Stress response</keyword>
<dbReference type="GO" id="GO:0005524">
    <property type="term" value="F:ATP binding"/>
    <property type="evidence" value="ECO:0007669"/>
    <property type="project" value="UniProtKB-UniRule"/>
</dbReference>
<evidence type="ECO:0000256" key="7">
    <source>
        <dbReference type="ARBA" id="ARBA00023186"/>
    </source>
</evidence>
<dbReference type="InterPro" id="IPR027417">
    <property type="entry name" value="P-loop_NTPase"/>
</dbReference>
<dbReference type="GO" id="GO:0034605">
    <property type="term" value="P:cellular response to heat"/>
    <property type="evidence" value="ECO:0007669"/>
    <property type="project" value="TreeGrafter"/>
</dbReference>
<keyword evidence="11" id="KW-0963">Cytoplasm</keyword>
<dbReference type="InterPro" id="IPR019489">
    <property type="entry name" value="Clp_ATPase_C"/>
</dbReference>
<dbReference type="NCBIfam" id="TIGR03346">
    <property type="entry name" value="chaperone_ClpB"/>
    <property type="match status" value="1"/>
</dbReference>
<evidence type="ECO:0000313" key="14">
    <source>
        <dbReference type="Proteomes" id="UP000253208"/>
    </source>
</evidence>
<evidence type="ECO:0000256" key="9">
    <source>
        <dbReference type="PROSITE-ProRule" id="PRU01251"/>
    </source>
</evidence>
<dbReference type="InterPro" id="IPR003959">
    <property type="entry name" value="ATPase_AAA_core"/>
</dbReference>
<comment type="subcellular location">
    <subcellularLocation>
        <location evidence="1 11">Cytoplasm</location>
    </subcellularLocation>
</comment>
<keyword evidence="6 11" id="KW-0175">Coiled coil</keyword>
<dbReference type="EMBL" id="PSQG01000011">
    <property type="protein sequence ID" value="RCH43860.1"/>
    <property type="molecule type" value="Genomic_DNA"/>
</dbReference>
<feature type="domain" description="Clp R" evidence="12">
    <location>
        <begin position="3"/>
        <end position="145"/>
    </location>
</feature>
<dbReference type="Proteomes" id="UP000253208">
    <property type="component" value="Unassembled WGS sequence"/>
</dbReference>
<evidence type="ECO:0000259" key="12">
    <source>
        <dbReference type="PROSITE" id="PS51903"/>
    </source>
</evidence>
<dbReference type="InterPro" id="IPR050130">
    <property type="entry name" value="ClpA_ClpB"/>
</dbReference>
<gene>
    <name evidence="11 13" type="primary">clpB</name>
    <name evidence="13" type="ORF">C4886_09225</name>
</gene>
<dbReference type="InterPro" id="IPR001270">
    <property type="entry name" value="ClpA/B"/>
</dbReference>
<dbReference type="AlphaFoldDB" id="A0A367FZT3"/>
<evidence type="ECO:0000256" key="4">
    <source>
        <dbReference type="ARBA" id="ARBA00022741"/>
    </source>
</evidence>
<keyword evidence="3 9" id="KW-0677">Repeat</keyword>
<evidence type="ECO:0000256" key="6">
    <source>
        <dbReference type="ARBA" id="ARBA00023054"/>
    </source>
</evidence>
<dbReference type="GO" id="GO:0042026">
    <property type="term" value="P:protein refolding"/>
    <property type="evidence" value="ECO:0007669"/>
    <property type="project" value="UniProtKB-UniRule"/>
</dbReference>
<dbReference type="Pfam" id="PF07724">
    <property type="entry name" value="AAA_2"/>
    <property type="match status" value="1"/>
</dbReference>
<dbReference type="SUPFAM" id="SSF81923">
    <property type="entry name" value="Double Clp-N motif"/>
    <property type="match status" value="1"/>
</dbReference>
<dbReference type="CDD" id="cd00009">
    <property type="entry name" value="AAA"/>
    <property type="match status" value="1"/>
</dbReference>
<dbReference type="Gene3D" id="1.10.1780.10">
    <property type="entry name" value="Clp, N-terminal domain"/>
    <property type="match status" value="1"/>
</dbReference>
<feature type="coiled-coil region" evidence="11">
    <location>
        <begin position="411"/>
        <end position="525"/>
    </location>
</feature>
<dbReference type="FunFam" id="3.40.50.300:FF:000120">
    <property type="entry name" value="ATP-dependent chaperone ClpB"/>
    <property type="match status" value="1"/>
</dbReference>
<evidence type="ECO:0000256" key="11">
    <source>
        <dbReference type="RuleBase" id="RU362034"/>
    </source>
</evidence>
<dbReference type="SMART" id="SM01086">
    <property type="entry name" value="ClpB_D2-small"/>
    <property type="match status" value="1"/>
</dbReference>
<dbReference type="GO" id="GO:0005737">
    <property type="term" value="C:cytoplasm"/>
    <property type="evidence" value="ECO:0007669"/>
    <property type="project" value="UniProtKB-SubCell"/>
</dbReference>
<dbReference type="Pfam" id="PF00004">
    <property type="entry name" value="AAA"/>
    <property type="match status" value="1"/>
</dbReference>
<dbReference type="InterPro" id="IPR003593">
    <property type="entry name" value="AAA+_ATPase"/>
</dbReference>
<evidence type="ECO:0000256" key="3">
    <source>
        <dbReference type="ARBA" id="ARBA00022737"/>
    </source>
</evidence>
<dbReference type="CDD" id="cd19499">
    <property type="entry name" value="RecA-like_ClpB_Hsp104-like"/>
    <property type="match status" value="1"/>
</dbReference>
<keyword evidence="4 10" id="KW-0547">Nucleotide-binding</keyword>
<dbReference type="PANTHER" id="PTHR11638">
    <property type="entry name" value="ATP-DEPENDENT CLP PROTEASE"/>
    <property type="match status" value="1"/>
</dbReference>
<dbReference type="PANTHER" id="PTHR11638:SF18">
    <property type="entry name" value="HEAT SHOCK PROTEIN 104"/>
    <property type="match status" value="1"/>
</dbReference>
<dbReference type="Gene3D" id="3.40.50.300">
    <property type="entry name" value="P-loop containing nucleotide triphosphate hydrolases"/>
    <property type="match status" value="3"/>
</dbReference>
<dbReference type="InterPro" id="IPR036628">
    <property type="entry name" value="Clp_N_dom_sf"/>
</dbReference>
<dbReference type="FunFam" id="3.40.50.300:FF:000025">
    <property type="entry name" value="ATP-dependent Clp protease subunit"/>
    <property type="match status" value="1"/>
</dbReference>
<dbReference type="PRINTS" id="PR00300">
    <property type="entry name" value="CLPPROTEASEA"/>
</dbReference>
<dbReference type="Pfam" id="PF17871">
    <property type="entry name" value="AAA_lid_9"/>
    <property type="match status" value="1"/>
</dbReference>
<dbReference type="FunFam" id="1.10.8.60:FF:000017">
    <property type="entry name" value="ATP-dependent chaperone ClpB"/>
    <property type="match status" value="1"/>
</dbReference>
<dbReference type="Gene3D" id="1.10.8.60">
    <property type="match status" value="1"/>
</dbReference>